<feature type="domain" description="Alcohol dehydrogenase-like C-terminal" evidence="2">
    <location>
        <begin position="172"/>
        <end position="298"/>
    </location>
</feature>
<organism evidence="4 5">
    <name type="scientific">Candidatus Scatomorpha pullistercoris</name>
    <dbReference type="NCBI Taxonomy" id="2840929"/>
    <lineage>
        <taxon>Bacteria</taxon>
        <taxon>Bacillati</taxon>
        <taxon>Bacillota</taxon>
        <taxon>Clostridia</taxon>
        <taxon>Eubacteriales</taxon>
        <taxon>Candidatus Scatomorpha</taxon>
    </lineage>
</organism>
<dbReference type="PANTHER" id="PTHR43401:SF2">
    <property type="entry name" value="L-THREONINE 3-DEHYDROGENASE"/>
    <property type="match status" value="1"/>
</dbReference>
<reference evidence="4" key="2">
    <citation type="journal article" date="2021" name="PeerJ">
        <title>Extensive microbial diversity within the chicken gut microbiome revealed by metagenomics and culture.</title>
        <authorList>
            <person name="Gilroy R."/>
            <person name="Ravi A."/>
            <person name="Getino M."/>
            <person name="Pursley I."/>
            <person name="Horton D.L."/>
            <person name="Alikhan N.F."/>
            <person name="Baker D."/>
            <person name="Gharbi K."/>
            <person name="Hall N."/>
            <person name="Watson M."/>
            <person name="Adriaenssens E.M."/>
            <person name="Foster-Nyarko E."/>
            <person name="Jarju S."/>
            <person name="Secka A."/>
            <person name="Antonio M."/>
            <person name="Oren A."/>
            <person name="Chaudhuri R.R."/>
            <person name="La Ragione R."/>
            <person name="Hildebrand F."/>
            <person name="Pallen M.J."/>
        </authorList>
    </citation>
    <scope>NUCLEOTIDE SEQUENCE</scope>
    <source>
        <strain evidence="4">ChiHecec3B27-6122</strain>
    </source>
</reference>
<proteinExistence type="predicted"/>
<dbReference type="Gene3D" id="3.90.180.10">
    <property type="entry name" value="Medium-chain alcohol dehydrogenases, catalytic domain"/>
    <property type="match status" value="1"/>
</dbReference>
<dbReference type="AlphaFoldDB" id="A0A9D1G315"/>
<dbReference type="PANTHER" id="PTHR43401">
    <property type="entry name" value="L-THREONINE 3-DEHYDROGENASE"/>
    <property type="match status" value="1"/>
</dbReference>
<name>A0A9D1G315_9FIRM</name>
<keyword evidence="1" id="KW-0560">Oxidoreductase</keyword>
<dbReference type="Pfam" id="PF08240">
    <property type="entry name" value="ADH_N"/>
    <property type="match status" value="1"/>
</dbReference>
<sequence length="340" mass="37636">MKALYMEKRGSMELCERPVPEVKDGWALVKMRKCGFCGTDVHGFMGLADNYRYPVIIGHEAVGTIVEIDENNDRGLKPGDRVTCEPYTSCGVCYSCKRGRYNNCEHLSCTGVHQDGMLAEYHSHPIHLIHKLPDNISDNAACIIEPLAIGLNGTKRLDVQPGEVCAVAGSGAIGILSALACKARGGIPIICDIHDERLEYAKAMGIEYTCNNAKQDFAEYIRSVNNGHLADCFYEACGDIEVCRHMCDYVENTGRIVLLGWTHKEFVFDKDAIIRKEVDVFGSRNASHCFPGAINLIAGGFVDAEKLISHVISIEEAIPTLRKMEEHPERFQKVIVDLEA</sequence>
<dbReference type="SUPFAM" id="SSF50129">
    <property type="entry name" value="GroES-like"/>
    <property type="match status" value="1"/>
</dbReference>
<protein>
    <submittedName>
        <fullName evidence="4">Alcohol dehydrogenase catalytic domain-containing protein</fullName>
    </submittedName>
</protein>
<dbReference type="Gene3D" id="3.40.50.720">
    <property type="entry name" value="NAD(P)-binding Rossmann-like Domain"/>
    <property type="match status" value="1"/>
</dbReference>
<comment type="caution">
    <text evidence="4">The sequence shown here is derived from an EMBL/GenBank/DDBJ whole genome shotgun (WGS) entry which is preliminary data.</text>
</comment>
<evidence type="ECO:0000313" key="4">
    <source>
        <dbReference type="EMBL" id="HIS96420.1"/>
    </source>
</evidence>
<dbReference type="InterPro" id="IPR013149">
    <property type="entry name" value="ADH-like_C"/>
</dbReference>
<evidence type="ECO:0000256" key="1">
    <source>
        <dbReference type="ARBA" id="ARBA00023002"/>
    </source>
</evidence>
<dbReference type="InterPro" id="IPR036291">
    <property type="entry name" value="NAD(P)-bd_dom_sf"/>
</dbReference>
<reference evidence="4" key="1">
    <citation type="submission" date="2020-10" db="EMBL/GenBank/DDBJ databases">
        <authorList>
            <person name="Gilroy R."/>
        </authorList>
    </citation>
    <scope>NUCLEOTIDE SEQUENCE</scope>
    <source>
        <strain evidence="4">ChiHecec3B27-6122</strain>
    </source>
</reference>
<evidence type="ECO:0000259" key="3">
    <source>
        <dbReference type="Pfam" id="PF08240"/>
    </source>
</evidence>
<dbReference type="SUPFAM" id="SSF51735">
    <property type="entry name" value="NAD(P)-binding Rossmann-fold domains"/>
    <property type="match status" value="1"/>
</dbReference>
<gene>
    <name evidence="4" type="ORF">IAD42_00425</name>
</gene>
<dbReference type="EMBL" id="DVJS01000010">
    <property type="protein sequence ID" value="HIS96420.1"/>
    <property type="molecule type" value="Genomic_DNA"/>
</dbReference>
<dbReference type="Pfam" id="PF00107">
    <property type="entry name" value="ADH_zinc_N"/>
    <property type="match status" value="1"/>
</dbReference>
<dbReference type="GO" id="GO:0016491">
    <property type="term" value="F:oxidoreductase activity"/>
    <property type="evidence" value="ECO:0007669"/>
    <property type="project" value="UniProtKB-KW"/>
</dbReference>
<feature type="domain" description="Alcohol dehydrogenase-like N-terminal" evidence="3">
    <location>
        <begin position="24"/>
        <end position="134"/>
    </location>
</feature>
<dbReference type="InterPro" id="IPR050129">
    <property type="entry name" value="Zn_alcohol_dh"/>
</dbReference>
<accession>A0A9D1G315</accession>
<dbReference type="InterPro" id="IPR013154">
    <property type="entry name" value="ADH-like_N"/>
</dbReference>
<evidence type="ECO:0000313" key="5">
    <source>
        <dbReference type="Proteomes" id="UP000886876"/>
    </source>
</evidence>
<dbReference type="Proteomes" id="UP000886876">
    <property type="component" value="Unassembled WGS sequence"/>
</dbReference>
<dbReference type="InterPro" id="IPR011032">
    <property type="entry name" value="GroES-like_sf"/>
</dbReference>
<evidence type="ECO:0000259" key="2">
    <source>
        <dbReference type="Pfam" id="PF00107"/>
    </source>
</evidence>